<name>A0A218ZA42_9HELO</name>
<protein>
    <submittedName>
        <fullName evidence="2">Uncharacterized protein</fullName>
    </submittedName>
</protein>
<evidence type="ECO:0000313" key="2">
    <source>
        <dbReference type="EMBL" id="OWP04453.1"/>
    </source>
</evidence>
<feature type="region of interest" description="Disordered" evidence="1">
    <location>
        <begin position="1"/>
        <end position="33"/>
    </location>
</feature>
<evidence type="ECO:0000313" key="3">
    <source>
        <dbReference type="Proteomes" id="UP000242519"/>
    </source>
</evidence>
<feature type="compositionally biased region" description="Basic and acidic residues" evidence="1">
    <location>
        <begin position="82"/>
        <end position="92"/>
    </location>
</feature>
<accession>A0A218ZA42</accession>
<gene>
    <name evidence="2" type="ORF">B2J93_3401</name>
</gene>
<organism evidence="2 3">
    <name type="scientific">Diplocarpon coronariae</name>
    <dbReference type="NCBI Taxonomy" id="2795749"/>
    <lineage>
        <taxon>Eukaryota</taxon>
        <taxon>Fungi</taxon>
        <taxon>Dikarya</taxon>
        <taxon>Ascomycota</taxon>
        <taxon>Pezizomycotina</taxon>
        <taxon>Leotiomycetes</taxon>
        <taxon>Helotiales</taxon>
        <taxon>Drepanopezizaceae</taxon>
        <taxon>Diplocarpon</taxon>
    </lineage>
</organism>
<proteinExistence type="predicted"/>
<sequence>MRVLEESTDGVVDDRWPDAMIPPTESREDRVGKGMYVPEHMAKFVKRGNEVGERSTKEHIARRLRRTIPLHTGFNATAEDDPGIKGDRKLAE</sequence>
<dbReference type="AlphaFoldDB" id="A0A218ZA42"/>
<reference evidence="2 3" key="1">
    <citation type="submission" date="2017-04" db="EMBL/GenBank/DDBJ databases">
        <title>Draft genome sequence of Marssonina coronaria NL1: causal agent of apple blotch.</title>
        <authorList>
            <person name="Cheng Q."/>
        </authorList>
    </citation>
    <scope>NUCLEOTIDE SEQUENCE [LARGE SCALE GENOMIC DNA]</scope>
    <source>
        <strain evidence="2 3">NL1</strain>
    </source>
</reference>
<keyword evidence="3" id="KW-1185">Reference proteome</keyword>
<feature type="region of interest" description="Disordered" evidence="1">
    <location>
        <begin position="71"/>
        <end position="92"/>
    </location>
</feature>
<dbReference type="Proteomes" id="UP000242519">
    <property type="component" value="Unassembled WGS sequence"/>
</dbReference>
<evidence type="ECO:0000256" key="1">
    <source>
        <dbReference type="SAM" id="MobiDB-lite"/>
    </source>
</evidence>
<dbReference type="InParanoid" id="A0A218ZA42"/>
<dbReference type="OrthoDB" id="444432at2759"/>
<dbReference type="EMBL" id="MZNU01000105">
    <property type="protein sequence ID" value="OWP04453.1"/>
    <property type="molecule type" value="Genomic_DNA"/>
</dbReference>
<comment type="caution">
    <text evidence="2">The sequence shown here is derived from an EMBL/GenBank/DDBJ whole genome shotgun (WGS) entry which is preliminary data.</text>
</comment>